<keyword evidence="7" id="KW-0328">Glycosyltransferase</keyword>
<evidence type="ECO:0000256" key="1">
    <source>
        <dbReference type="ARBA" id="ARBA00004429"/>
    </source>
</evidence>
<evidence type="ECO:0000313" key="14">
    <source>
        <dbReference type="EMBL" id="PZR36308.1"/>
    </source>
</evidence>
<dbReference type="NCBIfam" id="NF003962">
    <property type="entry name" value="PRK05454.2-5"/>
    <property type="match status" value="1"/>
</dbReference>
<gene>
    <name evidence="14" type="ORF">DI526_03820</name>
</gene>
<keyword evidence="6" id="KW-0997">Cell inner membrane</keyword>
<feature type="transmembrane region" description="Helical" evidence="12">
    <location>
        <begin position="560"/>
        <end position="581"/>
    </location>
</feature>
<evidence type="ECO:0000256" key="10">
    <source>
        <dbReference type="ARBA" id="ARBA00022989"/>
    </source>
</evidence>
<dbReference type="Pfam" id="PF13632">
    <property type="entry name" value="Glyco_trans_2_3"/>
    <property type="match status" value="1"/>
</dbReference>
<keyword evidence="8 14" id="KW-0808">Transferase</keyword>
<dbReference type="RefSeq" id="WP_304274224.1">
    <property type="nucleotide sequence ID" value="NZ_QFQZ01000007.1"/>
</dbReference>
<comment type="caution">
    <text evidence="14">The sequence shown here is derived from an EMBL/GenBank/DDBJ whole genome shotgun (WGS) entry which is preliminary data.</text>
</comment>
<evidence type="ECO:0000256" key="6">
    <source>
        <dbReference type="ARBA" id="ARBA00022519"/>
    </source>
</evidence>
<keyword evidence="11 12" id="KW-0472">Membrane</keyword>
<evidence type="ECO:0000256" key="4">
    <source>
        <dbReference type="ARBA" id="ARBA00020585"/>
    </source>
</evidence>
<evidence type="ECO:0000259" key="13">
    <source>
        <dbReference type="Pfam" id="PF13632"/>
    </source>
</evidence>
<feature type="transmembrane region" description="Helical" evidence="12">
    <location>
        <begin position="412"/>
        <end position="435"/>
    </location>
</feature>
<evidence type="ECO:0000256" key="7">
    <source>
        <dbReference type="ARBA" id="ARBA00022676"/>
    </source>
</evidence>
<evidence type="ECO:0000256" key="5">
    <source>
        <dbReference type="ARBA" id="ARBA00022475"/>
    </source>
</evidence>
<accession>A0A2W5WQB9</accession>
<dbReference type="InterPro" id="IPR029044">
    <property type="entry name" value="Nucleotide-diphossugar_trans"/>
</dbReference>
<dbReference type="NCBIfam" id="NF003958">
    <property type="entry name" value="PRK05454.2-1"/>
    <property type="match status" value="1"/>
</dbReference>
<dbReference type="GO" id="GO:0016758">
    <property type="term" value="F:hexosyltransferase activity"/>
    <property type="evidence" value="ECO:0007669"/>
    <property type="project" value="TreeGrafter"/>
</dbReference>
<evidence type="ECO:0000313" key="15">
    <source>
        <dbReference type="Proteomes" id="UP000249393"/>
    </source>
</evidence>
<keyword evidence="9 12" id="KW-0812">Transmembrane</keyword>
<comment type="similarity">
    <text evidence="3">Belongs to the glycosyltransferase 2 family. OpgH subfamily.</text>
</comment>
<dbReference type="Proteomes" id="UP000249393">
    <property type="component" value="Unassembled WGS sequence"/>
</dbReference>
<feature type="domain" description="Glycosyltransferase 2-like" evidence="13">
    <location>
        <begin position="243"/>
        <end position="431"/>
    </location>
</feature>
<evidence type="ECO:0000256" key="8">
    <source>
        <dbReference type="ARBA" id="ARBA00022679"/>
    </source>
</evidence>
<evidence type="ECO:0000256" key="12">
    <source>
        <dbReference type="SAM" id="Phobius"/>
    </source>
</evidence>
<feature type="transmembrane region" description="Helical" evidence="12">
    <location>
        <begin position="65"/>
        <end position="81"/>
    </location>
</feature>
<dbReference type="EMBL" id="QFQZ01000007">
    <property type="protein sequence ID" value="PZR36308.1"/>
    <property type="molecule type" value="Genomic_DNA"/>
</dbReference>
<organism evidence="14 15">
    <name type="scientific">Caulobacter segnis</name>
    <dbReference type="NCBI Taxonomy" id="88688"/>
    <lineage>
        <taxon>Bacteria</taxon>
        <taxon>Pseudomonadati</taxon>
        <taxon>Pseudomonadota</taxon>
        <taxon>Alphaproteobacteria</taxon>
        <taxon>Caulobacterales</taxon>
        <taxon>Caulobacteraceae</taxon>
        <taxon>Caulobacter</taxon>
    </lineage>
</organism>
<sequence length="664" mass="72439">MSDRSALFDVRTSTSVSLDQVVPRRDSVEIPAEAPLAMPVQPLGFWQGGPRRAASIVANMTMRRWIVALATIVMGVAGWKATFDTIALGGVTRLEAIVLTLLAPLFLALSLWFCTAVAGFVILLGKPKDPLGIDSEKPMPKLHTRTAILMPVHNEDAAAVFARLRAMDASLAETGLSRHFDIFVLSDTRDAQVALAEQACFARFRREAHSNVYYRVRKENTGRKAGNIADWVSRWGGGYEHMLVLDADSLMTGEAMVRLADAMERHPGAGLIQTMPMIINGQTIFARTLQFATRLYGRVAWTGLAWWSGTESSFWGHNAIVRTRAFAETCGLPHLAGPKPFGGEVMSHDALESALLRRGGWSVHLAPYLEGSYEESPSNLLDFATRDRRWCRGNIQHVPLVGLPGLHWMSRLHLVIGVLSYALSPLWFIALSAGITSRALMPELKKAAFTMADLQAAAHALIDWREIQATAWAMIITFVLLFGPKILGAILVLNRKAEVKGFGGKRRMAAGLATEMLLSALVAPMLMFTQTRAIVEILAGKVGGWATQRRDADKVSFKEASAAMGWISVAGVVLGSIFWFTPDLFTSTAPILLGLVLAVPLTMLGAHKVAGLKLKTNGLFMTPEERRPPAIVRAALGPSCEPPIRWFARNGRPIGPTTKIRDAA</sequence>
<dbReference type="InterPro" id="IPR001173">
    <property type="entry name" value="Glyco_trans_2-like"/>
</dbReference>
<protein>
    <recommendedName>
        <fullName evidence="4">Glucans biosynthesis glucosyltransferase H</fullName>
    </recommendedName>
</protein>
<feature type="transmembrane region" description="Helical" evidence="12">
    <location>
        <begin position="101"/>
        <end position="124"/>
    </location>
</feature>
<dbReference type="GO" id="GO:0005886">
    <property type="term" value="C:plasma membrane"/>
    <property type="evidence" value="ECO:0007669"/>
    <property type="project" value="UniProtKB-SubCell"/>
</dbReference>
<feature type="transmembrane region" description="Helical" evidence="12">
    <location>
        <begin position="587"/>
        <end position="606"/>
    </location>
</feature>
<comment type="pathway">
    <text evidence="2">Glycan metabolism; osmoregulated periplasmic glucan (OPG) biosynthesis.</text>
</comment>
<evidence type="ECO:0000256" key="9">
    <source>
        <dbReference type="ARBA" id="ARBA00022692"/>
    </source>
</evidence>
<reference evidence="14 15" key="1">
    <citation type="submission" date="2017-08" db="EMBL/GenBank/DDBJ databases">
        <title>Infants hospitalized years apart are colonized by the same room-sourced microbial strains.</title>
        <authorList>
            <person name="Brooks B."/>
            <person name="Olm M.R."/>
            <person name="Firek B.A."/>
            <person name="Baker R."/>
            <person name="Thomas B.C."/>
            <person name="Morowitz M.J."/>
            <person name="Banfield J.F."/>
        </authorList>
    </citation>
    <scope>NUCLEOTIDE SEQUENCE [LARGE SCALE GENOMIC DNA]</scope>
    <source>
        <strain evidence="14">S2_003_000_R2_4</strain>
    </source>
</reference>
<name>A0A2W5WQB9_9CAUL</name>
<dbReference type="Gene3D" id="3.90.550.10">
    <property type="entry name" value="Spore Coat Polysaccharide Biosynthesis Protein SpsA, Chain A"/>
    <property type="match status" value="1"/>
</dbReference>
<dbReference type="CDD" id="cd04191">
    <property type="entry name" value="Glucan_BSP_MdoH"/>
    <property type="match status" value="1"/>
</dbReference>
<dbReference type="AlphaFoldDB" id="A0A2W5WQB9"/>
<dbReference type="PANTHER" id="PTHR43867">
    <property type="entry name" value="CELLULOSE SYNTHASE CATALYTIC SUBUNIT A [UDP-FORMING]"/>
    <property type="match status" value="1"/>
</dbReference>
<keyword evidence="5" id="KW-1003">Cell membrane</keyword>
<feature type="transmembrane region" description="Helical" evidence="12">
    <location>
        <begin position="471"/>
        <end position="493"/>
    </location>
</feature>
<evidence type="ECO:0000256" key="3">
    <source>
        <dbReference type="ARBA" id="ARBA00009337"/>
    </source>
</evidence>
<keyword evidence="10 12" id="KW-1133">Transmembrane helix</keyword>
<dbReference type="SUPFAM" id="SSF53448">
    <property type="entry name" value="Nucleotide-diphospho-sugar transferases"/>
    <property type="match status" value="1"/>
</dbReference>
<dbReference type="InterPro" id="IPR050321">
    <property type="entry name" value="Glycosyltr_2/OpgH_subfam"/>
</dbReference>
<proteinExistence type="inferred from homology"/>
<comment type="subcellular location">
    <subcellularLocation>
        <location evidence="1">Cell inner membrane</location>
        <topology evidence="1">Multi-pass membrane protein</topology>
    </subcellularLocation>
</comment>
<dbReference type="PANTHER" id="PTHR43867:SF5">
    <property type="entry name" value="GLUCANS BIOSYNTHESIS GLUCOSYLTRANSFERASE H"/>
    <property type="match status" value="1"/>
</dbReference>
<evidence type="ECO:0000256" key="11">
    <source>
        <dbReference type="ARBA" id="ARBA00023136"/>
    </source>
</evidence>
<evidence type="ECO:0000256" key="2">
    <source>
        <dbReference type="ARBA" id="ARBA00005001"/>
    </source>
</evidence>